<keyword evidence="3" id="KW-0646">Protease inhibitor</keyword>
<reference evidence="6" key="1">
    <citation type="submission" date="2018-07" db="EMBL/GenBank/DDBJ databases">
        <title>Comparative genomics of catfishes provides insights into carnivory and benthic adaptation.</title>
        <authorList>
            <person name="Zhang Y."/>
            <person name="Wang D."/>
            <person name="Peng Z."/>
            <person name="Zheng S."/>
            <person name="Shao F."/>
            <person name="Tao W."/>
        </authorList>
    </citation>
    <scope>NUCLEOTIDE SEQUENCE</scope>
    <source>
        <strain evidence="6">Chongqing</strain>
    </source>
</reference>
<sequence>MVLGVSSIPDVHTHFKTLYSEINSPKVSYILRLANRIYGEKTFNFLSEFVDSTQKQYQADMQAVDFIGSSEKSRKLINHWVKEKTE</sequence>
<feature type="domain" description="Serpin" evidence="5">
    <location>
        <begin position="3"/>
        <end position="86"/>
    </location>
</feature>
<dbReference type="InterPro" id="IPR042178">
    <property type="entry name" value="Serpin_sf_1"/>
</dbReference>
<dbReference type="Proteomes" id="UP001205998">
    <property type="component" value="Unassembled WGS sequence"/>
</dbReference>
<evidence type="ECO:0000256" key="2">
    <source>
        <dbReference type="ARBA" id="ARBA00022490"/>
    </source>
</evidence>
<keyword evidence="7" id="KW-1185">Reference proteome</keyword>
<protein>
    <submittedName>
        <fullName evidence="6">Serpin peptidase inhibitor, clade B (Ovalbumin), member 1</fullName>
    </submittedName>
</protein>
<keyword evidence="2" id="KW-0963">Cytoplasm</keyword>
<evidence type="ECO:0000313" key="6">
    <source>
        <dbReference type="EMBL" id="KAI5613925.1"/>
    </source>
</evidence>
<dbReference type="PANTHER" id="PTHR11461:SF180">
    <property type="entry name" value="LEUKOCYTE ELASTASE INHIBITOR"/>
    <property type="match status" value="1"/>
</dbReference>
<accession>A0AAD5ADE2</accession>
<organism evidence="6 7">
    <name type="scientific">Silurus asotus</name>
    <name type="common">Amur catfish</name>
    <name type="synonym">Parasilurus asotus</name>
    <dbReference type="NCBI Taxonomy" id="30991"/>
    <lineage>
        <taxon>Eukaryota</taxon>
        <taxon>Metazoa</taxon>
        <taxon>Chordata</taxon>
        <taxon>Craniata</taxon>
        <taxon>Vertebrata</taxon>
        <taxon>Euteleostomi</taxon>
        <taxon>Actinopterygii</taxon>
        <taxon>Neopterygii</taxon>
        <taxon>Teleostei</taxon>
        <taxon>Ostariophysi</taxon>
        <taxon>Siluriformes</taxon>
        <taxon>Siluridae</taxon>
        <taxon>Silurus</taxon>
    </lineage>
</organism>
<gene>
    <name evidence="6" type="ORF">C0J50_9171</name>
</gene>
<dbReference type="EMBL" id="MU560642">
    <property type="protein sequence ID" value="KAI5613925.1"/>
    <property type="molecule type" value="Genomic_DNA"/>
</dbReference>
<dbReference type="InterPro" id="IPR036186">
    <property type="entry name" value="Serpin_sf"/>
</dbReference>
<dbReference type="Pfam" id="PF00079">
    <property type="entry name" value="Serpin"/>
    <property type="match status" value="1"/>
</dbReference>
<dbReference type="PANTHER" id="PTHR11461">
    <property type="entry name" value="SERINE PROTEASE INHIBITOR, SERPIN"/>
    <property type="match status" value="1"/>
</dbReference>
<dbReference type="AlphaFoldDB" id="A0AAD5ADE2"/>
<evidence type="ECO:0000259" key="5">
    <source>
        <dbReference type="Pfam" id="PF00079"/>
    </source>
</evidence>
<dbReference type="InterPro" id="IPR023796">
    <property type="entry name" value="Serpin_dom"/>
</dbReference>
<keyword evidence="4" id="KW-0722">Serine protease inhibitor</keyword>
<evidence type="ECO:0000256" key="4">
    <source>
        <dbReference type="ARBA" id="ARBA00022900"/>
    </source>
</evidence>
<dbReference type="GO" id="GO:0004867">
    <property type="term" value="F:serine-type endopeptidase inhibitor activity"/>
    <property type="evidence" value="ECO:0007669"/>
    <property type="project" value="UniProtKB-KW"/>
</dbReference>
<feature type="non-terminal residue" evidence="6">
    <location>
        <position position="1"/>
    </location>
</feature>
<evidence type="ECO:0000256" key="1">
    <source>
        <dbReference type="ARBA" id="ARBA00004496"/>
    </source>
</evidence>
<dbReference type="GO" id="GO:0005615">
    <property type="term" value="C:extracellular space"/>
    <property type="evidence" value="ECO:0007669"/>
    <property type="project" value="InterPro"/>
</dbReference>
<evidence type="ECO:0000313" key="7">
    <source>
        <dbReference type="Proteomes" id="UP001205998"/>
    </source>
</evidence>
<comment type="caution">
    <text evidence="6">The sequence shown here is derived from an EMBL/GenBank/DDBJ whole genome shotgun (WGS) entry which is preliminary data.</text>
</comment>
<evidence type="ECO:0000256" key="3">
    <source>
        <dbReference type="ARBA" id="ARBA00022690"/>
    </source>
</evidence>
<dbReference type="SUPFAM" id="SSF56574">
    <property type="entry name" value="Serpins"/>
    <property type="match status" value="1"/>
</dbReference>
<comment type="subcellular location">
    <subcellularLocation>
        <location evidence="1">Cytoplasm</location>
    </subcellularLocation>
</comment>
<dbReference type="Gene3D" id="3.30.497.10">
    <property type="entry name" value="Antithrombin, subunit I, domain 2"/>
    <property type="match status" value="1"/>
</dbReference>
<dbReference type="GO" id="GO:0005737">
    <property type="term" value="C:cytoplasm"/>
    <property type="evidence" value="ECO:0007669"/>
    <property type="project" value="UniProtKB-SubCell"/>
</dbReference>
<proteinExistence type="predicted"/>
<dbReference type="InterPro" id="IPR000215">
    <property type="entry name" value="Serpin_fam"/>
</dbReference>
<name>A0AAD5ADE2_SILAS</name>